<evidence type="ECO:0000313" key="3">
    <source>
        <dbReference type="Proteomes" id="UP000747399"/>
    </source>
</evidence>
<comment type="caution">
    <text evidence="2">The sequence shown here is derived from an EMBL/GenBank/DDBJ whole genome shotgun (WGS) entry which is preliminary data.</text>
</comment>
<keyword evidence="1" id="KW-0175">Coiled coil</keyword>
<accession>A0A8J4BQM0</accession>
<evidence type="ECO:0000313" key="2">
    <source>
        <dbReference type="EMBL" id="GIL65959.1"/>
    </source>
</evidence>
<gene>
    <name evidence="2" type="ORF">Vafri_19603</name>
</gene>
<dbReference type="AlphaFoldDB" id="A0A8J4BQM0"/>
<dbReference type="Proteomes" id="UP000747399">
    <property type="component" value="Unassembled WGS sequence"/>
</dbReference>
<feature type="coiled-coil region" evidence="1">
    <location>
        <begin position="61"/>
        <end position="95"/>
    </location>
</feature>
<dbReference type="EMBL" id="BNCO01000080">
    <property type="protein sequence ID" value="GIL65959.1"/>
    <property type="molecule type" value="Genomic_DNA"/>
</dbReference>
<proteinExistence type="predicted"/>
<sequence>KHNEPTLTVQVSDLALTAFAVQESGGTVAVGTSDGCTSILHLSQGLSEAAPSEKSAISAMFEREQTREKNLEKAIKEAKVKARKEMARKDEVTDRVTEEQLRQLEDEFFKATGSSQALGTGASAADVGAD</sequence>
<feature type="non-terminal residue" evidence="2">
    <location>
        <position position="1"/>
    </location>
</feature>
<reference evidence="2" key="1">
    <citation type="journal article" date="2021" name="Proc. Natl. Acad. Sci. U.S.A.">
        <title>Three genomes in the algal genus Volvox reveal the fate of a haploid sex-determining region after a transition to homothallism.</title>
        <authorList>
            <person name="Yamamoto K."/>
            <person name="Hamaji T."/>
            <person name="Kawai-Toyooka H."/>
            <person name="Matsuzaki R."/>
            <person name="Takahashi F."/>
            <person name="Nishimura Y."/>
            <person name="Kawachi M."/>
            <person name="Noguchi H."/>
            <person name="Minakuchi Y."/>
            <person name="Umen J.G."/>
            <person name="Toyoda A."/>
            <person name="Nozaki H."/>
        </authorList>
    </citation>
    <scope>NUCLEOTIDE SEQUENCE</scope>
    <source>
        <strain evidence="2">NIES-3780</strain>
    </source>
</reference>
<keyword evidence="3" id="KW-1185">Reference proteome</keyword>
<protein>
    <submittedName>
        <fullName evidence="2">Uncharacterized protein</fullName>
    </submittedName>
</protein>
<evidence type="ECO:0000256" key="1">
    <source>
        <dbReference type="SAM" id="Coils"/>
    </source>
</evidence>
<organism evidence="2 3">
    <name type="scientific">Volvox africanus</name>
    <dbReference type="NCBI Taxonomy" id="51714"/>
    <lineage>
        <taxon>Eukaryota</taxon>
        <taxon>Viridiplantae</taxon>
        <taxon>Chlorophyta</taxon>
        <taxon>core chlorophytes</taxon>
        <taxon>Chlorophyceae</taxon>
        <taxon>CS clade</taxon>
        <taxon>Chlamydomonadales</taxon>
        <taxon>Volvocaceae</taxon>
        <taxon>Volvox</taxon>
    </lineage>
</organism>
<name>A0A8J4BQM0_9CHLO</name>